<feature type="transmembrane region" description="Helical" evidence="7">
    <location>
        <begin position="6"/>
        <end position="34"/>
    </location>
</feature>
<accession>A0ABZ2M073</accession>
<organism evidence="8 9">
    <name type="scientific">Pendulispora albinea</name>
    <dbReference type="NCBI Taxonomy" id="2741071"/>
    <lineage>
        <taxon>Bacteria</taxon>
        <taxon>Pseudomonadati</taxon>
        <taxon>Myxococcota</taxon>
        <taxon>Myxococcia</taxon>
        <taxon>Myxococcales</taxon>
        <taxon>Sorangiineae</taxon>
        <taxon>Pendulisporaceae</taxon>
        <taxon>Pendulispora</taxon>
    </lineage>
</organism>
<reference evidence="8 9" key="1">
    <citation type="submission" date="2021-12" db="EMBL/GenBank/DDBJ databases">
        <title>Discovery of the Pendulisporaceae a myxobacterial family with distinct sporulation behavior and unique specialized metabolism.</title>
        <authorList>
            <person name="Garcia R."/>
            <person name="Popoff A."/>
            <person name="Bader C.D."/>
            <person name="Loehr J."/>
            <person name="Walesch S."/>
            <person name="Walt C."/>
            <person name="Boldt J."/>
            <person name="Bunk B."/>
            <person name="Haeckl F.J.F.P.J."/>
            <person name="Gunesch A.P."/>
            <person name="Birkelbach J."/>
            <person name="Nuebel U."/>
            <person name="Pietschmann T."/>
            <person name="Bach T."/>
            <person name="Mueller R."/>
        </authorList>
    </citation>
    <scope>NUCLEOTIDE SEQUENCE [LARGE SCALE GENOMIC DNA]</scope>
    <source>
        <strain evidence="8 9">MSr11954</strain>
    </source>
</reference>
<dbReference type="EMBL" id="CP089984">
    <property type="protein sequence ID" value="WXB16385.1"/>
    <property type="molecule type" value="Genomic_DNA"/>
</dbReference>
<comment type="similarity">
    <text evidence="2">Belongs to the cytochrome ubiquinol oxidase subunit 2 family.</text>
</comment>
<dbReference type="RefSeq" id="WP_394826009.1">
    <property type="nucleotide sequence ID" value="NZ_CP089984.1"/>
</dbReference>
<evidence type="ECO:0000313" key="9">
    <source>
        <dbReference type="Proteomes" id="UP001370348"/>
    </source>
</evidence>
<feature type="transmembrane region" description="Helical" evidence="7">
    <location>
        <begin position="192"/>
        <end position="210"/>
    </location>
</feature>
<dbReference type="Proteomes" id="UP001370348">
    <property type="component" value="Chromosome"/>
</dbReference>
<name>A0ABZ2M073_9BACT</name>
<keyword evidence="5 7" id="KW-1133">Transmembrane helix</keyword>
<evidence type="ECO:0000256" key="6">
    <source>
        <dbReference type="ARBA" id="ARBA00023136"/>
    </source>
</evidence>
<feature type="transmembrane region" description="Helical" evidence="7">
    <location>
        <begin position="216"/>
        <end position="238"/>
    </location>
</feature>
<evidence type="ECO:0000256" key="7">
    <source>
        <dbReference type="SAM" id="Phobius"/>
    </source>
</evidence>
<dbReference type="PANTHER" id="PTHR43141">
    <property type="entry name" value="CYTOCHROME BD2 SUBUNIT II"/>
    <property type="match status" value="1"/>
</dbReference>
<feature type="transmembrane region" description="Helical" evidence="7">
    <location>
        <begin position="293"/>
        <end position="313"/>
    </location>
</feature>
<feature type="transmembrane region" description="Helical" evidence="7">
    <location>
        <begin position="154"/>
        <end position="172"/>
    </location>
</feature>
<feature type="transmembrane region" description="Helical" evidence="7">
    <location>
        <begin position="119"/>
        <end position="142"/>
    </location>
</feature>
<evidence type="ECO:0000256" key="5">
    <source>
        <dbReference type="ARBA" id="ARBA00022989"/>
    </source>
</evidence>
<gene>
    <name evidence="8" type="ORF">LZC94_03695</name>
</gene>
<keyword evidence="3" id="KW-1003">Cell membrane</keyword>
<feature type="transmembrane region" description="Helical" evidence="7">
    <location>
        <begin position="250"/>
        <end position="273"/>
    </location>
</feature>
<feature type="transmembrane region" description="Helical" evidence="7">
    <location>
        <begin position="60"/>
        <end position="78"/>
    </location>
</feature>
<evidence type="ECO:0000313" key="8">
    <source>
        <dbReference type="EMBL" id="WXB16385.1"/>
    </source>
</evidence>
<dbReference type="InterPro" id="IPR003317">
    <property type="entry name" value="Cyt-d_oxidase_su2"/>
</dbReference>
<dbReference type="Pfam" id="PF02322">
    <property type="entry name" value="Cyt_bd_oxida_II"/>
    <property type="match status" value="1"/>
</dbReference>
<sequence>MVREVALAGVALAAVVAYGVLGGADFGGGVWDILARGPRKQDERNAIAHTMGPVWEANHVWLIFVIVILFTAFPRAYAELSIGLFLPFHLVLIGISLRGGAFVFRAHGGYVDAPGQARAWGVVFGGASVITPVLLGMSLGAVSSGLRVVGPLPLAMGALALAICAYLAAVYLTLETDENQGDLRAAFRRKALYAGTVVVALSGIVLPLTYFEAPHLWAGLTSATGAPVVGAGVLAAWTSGGALVLRKFRLARLAAAAQVAFLVAGWGLAQYPYLIYPSLTLFDAAAPPATLDFVLYTLPFGLLLVLPSLIWLFRVFSRARPFSP</sequence>
<proteinExistence type="inferred from homology"/>
<evidence type="ECO:0000256" key="4">
    <source>
        <dbReference type="ARBA" id="ARBA00022692"/>
    </source>
</evidence>
<feature type="transmembrane region" description="Helical" evidence="7">
    <location>
        <begin position="84"/>
        <end position="107"/>
    </location>
</feature>
<evidence type="ECO:0000256" key="2">
    <source>
        <dbReference type="ARBA" id="ARBA00007543"/>
    </source>
</evidence>
<comment type="subcellular location">
    <subcellularLocation>
        <location evidence="1">Cell membrane</location>
        <topology evidence="1">Multi-pass membrane protein</topology>
    </subcellularLocation>
</comment>
<keyword evidence="9" id="KW-1185">Reference proteome</keyword>
<evidence type="ECO:0000256" key="1">
    <source>
        <dbReference type="ARBA" id="ARBA00004651"/>
    </source>
</evidence>
<keyword evidence="4 7" id="KW-0812">Transmembrane</keyword>
<keyword evidence="6 7" id="KW-0472">Membrane</keyword>
<evidence type="ECO:0000256" key="3">
    <source>
        <dbReference type="ARBA" id="ARBA00022475"/>
    </source>
</evidence>
<dbReference type="PANTHER" id="PTHR43141:SF4">
    <property type="entry name" value="CYTOCHROME BD2 SUBUNIT II"/>
    <property type="match status" value="1"/>
</dbReference>
<protein>
    <submittedName>
        <fullName evidence="8">Cytochrome d ubiquinol oxidase subunit II</fullName>
    </submittedName>
</protein>